<name>A0ABS3U296_9ACTN</name>
<evidence type="ECO:0000313" key="1">
    <source>
        <dbReference type="EMBL" id="MBO3732611.1"/>
    </source>
</evidence>
<evidence type="ECO:0000313" key="2">
    <source>
        <dbReference type="Proteomes" id="UP000681341"/>
    </source>
</evidence>
<dbReference type="EMBL" id="JAGFNP010000003">
    <property type="protein sequence ID" value="MBO3732611.1"/>
    <property type="molecule type" value="Genomic_DNA"/>
</dbReference>
<organism evidence="1 2">
    <name type="scientific">Glycomyces niveus</name>
    <dbReference type="NCBI Taxonomy" id="2820287"/>
    <lineage>
        <taxon>Bacteria</taxon>
        <taxon>Bacillati</taxon>
        <taxon>Actinomycetota</taxon>
        <taxon>Actinomycetes</taxon>
        <taxon>Glycomycetales</taxon>
        <taxon>Glycomycetaceae</taxon>
        <taxon>Glycomyces</taxon>
    </lineage>
</organism>
<comment type="caution">
    <text evidence="1">The sequence shown here is derived from an EMBL/GenBank/DDBJ whole genome shotgun (WGS) entry which is preliminary data.</text>
</comment>
<gene>
    <name evidence="1" type="ORF">J5V16_07230</name>
</gene>
<dbReference type="Proteomes" id="UP000681341">
    <property type="component" value="Unassembled WGS sequence"/>
</dbReference>
<protein>
    <submittedName>
        <fullName evidence="1">Uncharacterized protein</fullName>
    </submittedName>
</protein>
<dbReference type="RefSeq" id="WP_208495399.1">
    <property type="nucleotide sequence ID" value="NZ_JAGFNP010000003.1"/>
</dbReference>
<keyword evidence="2" id="KW-1185">Reference proteome</keyword>
<proteinExistence type="predicted"/>
<reference evidence="1 2" key="1">
    <citation type="submission" date="2021-03" db="EMBL/GenBank/DDBJ databases">
        <title>Glycomyces sp. nov., a novel actinomycete isolated from soil.</title>
        <authorList>
            <person name="Yang X."/>
            <person name="Xu X."/>
        </authorList>
    </citation>
    <scope>NUCLEOTIDE SEQUENCE [LARGE SCALE GENOMIC DNA]</scope>
    <source>
        <strain evidence="1 2">NEAU-S30</strain>
    </source>
</reference>
<accession>A0ABS3U296</accession>
<sequence length="133" mass="14805">MAERVSIAAVVANGSELRIELEVPERRPLRLKILQPVELAEEFEANDLFSCLLKARISLEEKGIVLCCQGSRPIVFPSGMQRQMGDGRYAYVLADGEFSAASTEVDIFAPADRWEVGSVADQKDMVMRYFGFS</sequence>